<accession>A0ABS7MAJ4</accession>
<keyword evidence="2" id="KW-1185">Reference proteome</keyword>
<dbReference type="Proteomes" id="UP001166571">
    <property type="component" value="Unassembled WGS sequence"/>
</dbReference>
<reference evidence="1" key="1">
    <citation type="submission" date="2021-08" db="EMBL/GenBank/DDBJ databases">
        <title>Sphingopyxis panaciterrulae sp. nov., isolated from the surface water of the Yellow Sea.</title>
        <authorList>
            <person name="Gao Z."/>
            <person name="Zhang D."/>
            <person name="Zhang A."/>
        </authorList>
    </citation>
    <scope>NUCLEOTIDE SEQUENCE</scope>
    <source>
        <strain evidence="1">XHP0097</strain>
    </source>
</reference>
<proteinExistence type="predicted"/>
<protein>
    <submittedName>
        <fullName evidence="1">Uncharacterized protein</fullName>
    </submittedName>
</protein>
<evidence type="ECO:0000313" key="1">
    <source>
        <dbReference type="EMBL" id="MBY4636044.1"/>
    </source>
</evidence>
<sequence length="80" mass="8833">MRNILVHADEDPGLVARIESVLEIGRRNRSHLSVLVATPYRHFVAMDPFGGAYLLRDRIEEALRSAAVAASPPRGRAKAK</sequence>
<evidence type="ECO:0000313" key="2">
    <source>
        <dbReference type="Proteomes" id="UP001166571"/>
    </source>
</evidence>
<name>A0ABS7MAJ4_9SPHN</name>
<dbReference type="RefSeq" id="WP_201926657.1">
    <property type="nucleotide sequence ID" value="NZ_JAERPO010000001.1"/>
</dbReference>
<gene>
    <name evidence="1" type="ORF">K5P26_02685</name>
</gene>
<organism evidence="1 2">
    <name type="scientific">Sphingopyxis jiangsuensis</name>
    <dbReference type="NCBI Taxonomy" id="2871171"/>
    <lineage>
        <taxon>Bacteria</taxon>
        <taxon>Pseudomonadati</taxon>
        <taxon>Pseudomonadota</taxon>
        <taxon>Alphaproteobacteria</taxon>
        <taxon>Sphingomonadales</taxon>
        <taxon>Sphingomonadaceae</taxon>
        <taxon>Sphingopyxis</taxon>
    </lineage>
</organism>
<dbReference type="EMBL" id="JAILXK010000001">
    <property type="protein sequence ID" value="MBY4636044.1"/>
    <property type="molecule type" value="Genomic_DNA"/>
</dbReference>
<comment type="caution">
    <text evidence="1">The sequence shown here is derived from an EMBL/GenBank/DDBJ whole genome shotgun (WGS) entry which is preliminary data.</text>
</comment>